<keyword evidence="6" id="KW-1185">Reference proteome</keyword>
<proteinExistence type="inferred from homology"/>
<dbReference type="InterPro" id="IPR025734">
    <property type="entry name" value="EspG"/>
</dbReference>
<dbReference type="Pfam" id="PF14011">
    <property type="entry name" value="ESX-1_EspG"/>
    <property type="match status" value="1"/>
</dbReference>
<keyword evidence="3" id="KW-0963">Cytoplasm</keyword>
<reference evidence="5 6" key="1">
    <citation type="submission" date="2021-06" db="EMBL/GenBank/DDBJ databases">
        <title>Actinomycetes sequencing.</title>
        <authorList>
            <person name="Shan Q."/>
        </authorList>
    </citation>
    <scope>NUCLEOTIDE SEQUENCE [LARGE SCALE GENOMIC DNA]</scope>
    <source>
        <strain evidence="5 6">NEAU-G5</strain>
    </source>
</reference>
<protein>
    <submittedName>
        <fullName evidence="5">ESX secretion-associated protein EspG</fullName>
    </submittedName>
</protein>
<evidence type="ECO:0000313" key="6">
    <source>
        <dbReference type="Proteomes" id="UP000733379"/>
    </source>
</evidence>
<dbReference type="EMBL" id="JAHKNI010000021">
    <property type="protein sequence ID" value="MBU3067440.1"/>
    <property type="molecule type" value="Genomic_DNA"/>
</dbReference>
<gene>
    <name evidence="5" type="ORF">KO481_38700</name>
</gene>
<evidence type="ECO:0000256" key="4">
    <source>
        <dbReference type="ARBA" id="ARBA00023186"/>
    </source>
</evidence>
<accession>A0ABS6BCD8</accession>
<comment type="subcellular location">
    <subcellularLocation>
        <location evidence="1">Cytoplasm</location>
    </subcellularLocation>
</comment>
<sequence length="268" mass="30796">MSEQWNFTGLEFQVICDRYRSGSMPDPLYYTLDEPMTIDEAGRLKEKTWEELQARWDPIWDSMVDVLCAPELYIRVHGWDEIDQDNGAKNMYMHFARSGAQAFSFVQKPGKSMWHTDGFVVTECDPNALANEVVNALPMVSAGRLPNTPMIIDPAEHVGNRGSSFFRDDDDDEPPAQISARFWQTRARLTGTVVIVQGRSMYGPRGIREEKIMWRDVIGDGRYVMTMDDHPIAVGAGPEAFVRRIQRDIDNLMDRVETQWEAGYEDRY</sequence>
<evidence type="ECO:0000313" key="5">
    <source>
        <dbReference type="EMBL" id="MBU3067440.1"/>
    </source>
</evidence>
<keyword evidence="4" id="KW-0143">Chaperone</keyword>
<name>A0ABS6BCD8_9NOCA</name>
<comment type="caution">
    <text evidence="5">The sequence shown here is derived from an EMBL/GenBank/DDBJ whole genome shotgun (WGS) entry which is preliminary data.</text>
</comment>
<dbReference type="Proteomes" id="UP000733379">
    <property type="component" value="Unassembled WGS sequence"/>
</dbReference>
<comment type="similarity">
    <text evidence="2">Belongs to the EspG family.</text>
</comment>
<dbReference type="RefSeq" id="WP_215923516.1">
    <property type="nucleotide sequence ID" value="NZ_JAHKNI010000021.1"/>
</dbReference>
<evidence type="ECO:0000256" key="1">
    <source>
        <dbReference type="ARBA" id="ARBA00004496"/>
    </source>
</evidence>
<evidence type="ECO:0000256" key="3">
    <source>
        <dbReference type="ARBA" id="ARBA00022490"/>
    </source>
</evidence>
<organism evidence="5 6">
    <name type="scientific">Nocardia albiluteola</name>
    <dbReference type="NCBI Taxonomy" id="2842303"/>
    <lineage>
        <taxon>Bacteria</taxon>
        <taxon>Bacillati</taxon>
        <taxon>Actinomycetota</taxon>
        <taxon>Actinomycetes</taxon>
        <taxon>Mycobacteriales</taxon>
        <taxon>Nocardiaceae</taxon>
        <taxon>Nocardia</taxon>
    </lineage>
</organism>
<evidence type="ECO:0000256" key="2">
    <source>
        <dbReference type="ARBA" id="ARBA00006411"/>
    </source>
</evidence>